<proteinExistence type="predicted"/>
<accession>A0A097J5R7</accession>
<dbReference type="GeneID" id="22113127"/>
<organism evidence="1 2">
    <name type="scientific">Enterobacteria phage RB27</name>
    <name type="common">Bacteriophage RB27</name>
    <dbReference type="NCBI Taxonomy" id="69609"/>
    <lineage>
        <taxon>Viruses</taxon>
        <taxon>Duplodnaviria</taxon>
        <taxon>Heunggongvirae</taxon>
        <taxon>Uroviricota</taxon>
        <taxon>Caudoviricetes</taxon>
        <taxon>Pantevenvirales</taxon>
        <taxon>Straboviridae</taxon>
        <taxon>Tevenvirinae</taxon>
        <taxon>Tequatrovirus</taxon>
        <taxon>Tequatrovirus RB27</taxon>
    </lineage>
</organism>
<gene>
    <name evidence="1" type="ORF">RB27_138</name>
</gene>
<keyword evidence="2" id="KW-1185">Reference proteome</keyword>
<dbReference type="RefSeq" id="YP_009102343.1">
    <property type="nucleotide sequence ID" value="NC_025448.1"/>
</dbReference>
<evidence type="ECO:0000313" key="1">
    <source>
        <dbReference type="EMBL" id="AIT74505.1"/>
    </source>
</evidence>
<organismHost>
    <name type="scientific">Escherichia coli</name>
    <dbReference type="NCBI Taxonomy" id="562"/>
</organismHost>
<dbReference type="Proteomes" id="UP000029932">
    <property type="component" value="Segment"/>
</dbReference>
<name>A0A097J5R7_BPR27</name>
<dbReference type="EMBL" id="KM607000">
    <property type="protein sequence ID" value="AIT74505.1"/>
    <property type="molecule type" value="Genomic_DNA"/>
</dbReference>
<reference evidence="1 2" key="1">
    <citation type="submission" date="2014-09" db="EMBL/GenBank/DDBJ databases">
        <title>Complete Genome Sequences of T4-like Bacteriophages RB3, RB5, RB6, RB7, RB9, RB10, RB27, RB33, RB55, RB59, and RB68.</title>
        <authorList>
            <person name="Yaung S.J."/>
            <person name="Esvelt K.M."/>
            <person name="Church G.M."/>
        </authorList>
    </citation>
    <scope>NUCLEOTIDE SEQUENCE [LARGE SCALE GENOMIC DNA]</scope>
</reference>
<sequence>MILYAKVSSVENGYKYDQDAAKALIDDYGILTCFEVEKVYIDRSSSQVKLVKEDRKFNTVNFDFFIETEKGPLEYDIFKNPLGLECIKYTYINMVNKCIFV</sequence>
<protein>
    <submittedName>
        <fullName evidence="1">Uncharacterized protein</fullName>
    </submittedName>
</protein>
<evidence type="ECO:0000313" key="2">
    <source>
        <dbReference type="Proteomes" id="UP000029932"/>
    </source>
</evidence>
<dbReference type="KEGG" id="vg:22113127"/>